<dbReference type="Pfam" id="PF19128">
    <property type="entry name" value="DUF5811"/>
    <property type="match status" value="1"/>
</dbReference>
<dbReference type="AlphaFoldDB" id="M1Y3H6"/>
<keyword evidence="3" id="KW-1185">Reference proteome</keyword>
<dbReference type="GeneID" id="14653077"/>
<dbReference type="InterPro" id="IPR043835">
    <property type="entry name" value="DUF5811"/>
</dbReference>
<organism evidence="2 3">
    <name type="scientific">Natronomonas moolapensis (strain DSM 18674 / CECT 7526 / JCM 14361 / 8.8.11)</name>
    <dbReference type="NCBI Taxonomy" id="268739"/>
    <lineage>
        <taxon>Archaea</taxon>
        <taxon>Methanobacteriati</taxon>
        <taxon>Methanobacteriota</taxon>
        <taxon>Stenosarchaea group</taxon>
        <taxon>Halobacteria</taxon>
        <taxon>Halobacteriales</taxon>
        <taxon>Natronomonadaceae</taxon>
        <taxon>Natronomonas</taxon>
    </lineage>
</organism>
<accession>M1Y3H6</accession>
<gene>
    <name evidence="2" type="ordered locus">Nmlp_2905</name>
</gene>
<proteinExistence type="predicted"/>
<evidence type="ECO:0000313" key="2">
    <source>
        <dbReference type="EMBL" id="CCQ37056.1"/>
    </source>
</evidence>
<protein>
    <submittedName>
        <fullName evidence="2">Uncharacterized protein</fullName>
    </submittedName>
</protein>
<dbReference type="OrthoDB" id="201266at2157"/>
<evidence type="ECO:0000256" key="1">
    <source>
        <dbReference type="SAM" id="MobiDB-lite"/>
    </source>
</evidence>
<dbReference type="HOGENOM" id="CLU_130786_0_0_2"/>
<sequence>MHGNTPYAGAPAADAEATPEHRRTLRRDLVRVASSTRELLSDEFVVGGEIADDDSGLRATVAVQPPAGSVVSAGIDADVDGDADVESLARELAAGAVFEAKHAARDIDAAAS</sequence>
<dbReference type="EMBL" id="HF582854">
    <property type="protein sequence ID" value="CCQ37056.1"/>
    <property type="molecule type" value="Genomic_DNA"/>
</dbReference>
<dbReference type="Proteomes" id="UP000011867">
    <property type="component" value="Chromosome"/>
</dbReference>
<dbReference type="eggNOG" id="arCOG04759">
    <property type="taxonomic scope" value="Archaea"/>
</dbReference>
<feature type="region of interest" description="Disordered" evidence="1">
    <location>
        <begin position="1"/>
        <end position="22"/>
    </location>
</feature>
<dbReference type="RefSeq" id="WP_015409817.1">
    <property type="nucleotide sequence ID" value="NC_020388.1"/>
</dbReference>
<reference evidence="2 3" key="1">
    <citation type="journal article" date="2013" name="Genome Announc.">
        <title>Genome of the haloarchaeon Natronomonas moolapensis, a neutrophilic member of a previously haloalkaliphilic genus.</title>
        <authorList>
            <person name="Dyall-Smith M.L."/>
            <person name="Pfeiffer F."/>
            <person name="Oberwinkler T."/>
            <person name="Klee K."/>
            <person name="Rampp M."/>
            <person name="Palm P."/>
            <person name="Gross K."/>
            <person name="Schuster S.C."/>
            <person name="Oesterhelt D."/>
        </authorList>
    </citation>
    <scope>NUCLEOTIDE SEQUENCE [LARGE SCALE GENOMIC DNA]</scope>
    <source>
        <strain evidence="3">DSM 18674 / JCM 14361 / 8.8.11</strain>
    </source>
</reference>
<name>M1Y3H6_NATM8</name>
<evidence type="ECO:0000313" key="3">
    <source>
        <dbReference type="Proteomes" id="UP000011867"/>
    </source>
</evidence>
<dbReference type="STRING" id="268739.Nmlp_2905"/>
<dbReference type="KEGG" id="nmo:Nmlp_2905"/>